<dbReference type="PANTHER" id="PTHR30046">
    <property type="entry name" value="FLAGELLAR M-RING PROTEIN"/>
    <property type="match status" value="1"/>
</dbReference>
<dbReference type="GO" id="GO:0071973">
    <property type="term" value="P:bacterial-type flagellum-dependent cell motility"/>
    <property type="evidence" value="ECO:0007669"/>
    <property type="project" value="InterPro"/>
</dbReference>
<feature type="compositionally biased region" description="Gly residues" evidence="13">
    <location>
        <begin position="306"/>
        <end position="316"/>
    </location>
</feature>
<evidence type="ECO:0000256" key="3">
    <source>
        <dbReference type="ARBA" id="ARBA00004651"/>
    </source>
</evidence>
<keyword evidence="6" id="KW-1003">Cell membrane</keyword>
<proteinExistence type="inferred from homology"/>
<evidence type="ECO:0000256" key="10">
    <source>
        <dbReference type="ARBA" id="ARBA00023143"/>
    </source>
</evidence>
<feature type="domain" description="Flagellar M-ring N-terminal" evidence="15">
    <location>
        <begin position="50"/>
        <end position="224"/>
    </location>
</feature>
<dbReference type="AlphaFoldDB" id="A0A4R3YT17"/>
<keyword evidence="17" id="KW-0969">Cilium</keyword>
<sequence length="554" mass="60837">MNASSTAIGAKQVKSLSALLERFRAEPNIILLVAAAAAIAVVVALLLWAKAPEYRVLYSNISDQDGGSVVNVLEQMKVPYRFADNSSAIMIPADKVYETRLKLAQQGLPKAGSVGFELLDKEKFGISQFSEQINYQRALEGEMARTIETLGPIESARIHLAIPKPSLFVREQKQPTASVTLNMQSGRSLSEGQISAITYMVSSAVPDLPVDNVTVIDQRGRLLTQPGNDGLSLNATQLKYTSEVEADYERRITSILAPIIGQSNVHAQVTAQLNYASVEQTAEEYQPNSKPESMAIRSRQSSTSEQGGGLLVGGVPGALSNQPTPAATAPIKTDPAADAKGKTNAVSPFNNRNDETTNFEVDRKTTHTRHSAGSIQRLSAAVVVNFKSDEEGLPVELTPAEMANITALIREAMGYSEARGDSLNVVNSHFVPDEDANIRLPFWQQPAFFDLLINAARYLGVLLVAWLIWRKALRPMWLKQQQLMRERLIFEESAKKPKAKEASVSNTERDEALKAELHRTTENDSEHLREVADQDPRIIALVIRRWINAEKESA</sequence>
<dbReference type="InterPro" id="IPR045851">
    <property type="entry name" value="AMP-bd_C_sf"/>
</dbReference>
<evidence type="ECO:0000259" key="15">
    <source>
        <dbReference type="Pfam" id="PF01514"/>
    </source>
</evidence>
<keyword evidence="8 14" id="KW-1133">Transmembrane helix</keyword>
<dbReference type="Pfam" id="PF08345">
    <property type="entry name" value="YscJ_FliF_C"/>
    <property type="match status" value="1"/>
</dbReference>
<evidence type="ECO:0000256" key="4">
    <source>
        <dbReference type="ARBA" id="ARBA00007971"/>
    </source>
</evidence>
<comment type="subunit">
    <text evidence="11">The basal body constitutes a major portion of the flagellar organelle and consists of four rings (L,P,S, and M) mounted on a central rod. The M ring is integral to the inner membrane of the cell and may be connected to the flagellar rod via the S ring. The S (supramembrane ring) lies just distal to the M ring. The L and P rings lie in the outer membrane and the periplasmic space, respectively.</text>
</comment>
<dbReference type="InterPro" id="IPR006182">
    <property type="entry name" value="FliF_N_dom"/>
</dbReference>
<evidence type="ECO:0000256" key="14">
    <source>
        <dbReference type="SAM" id="Phobius"/>
    </source>
</evidence>
<protein>
    <recommendedName>
        <fullName evidence="5 12">Flagellar M-ring protein</fullName>
    </recommendedName>
</protein>
<keyword evidence="10 12" id="KW-0975">Bacterial flagellum</keyword>
<evidence type="ECO:0000256" key="8">
    <source>
        <dbReference type="ARBA" id="ARBA00022989"/>
    </source>
</evidence>
<dbReference type="PRINTS" id="PR01009">
    <property type="entry name" value="FLGMRINGFLIF"/>
</dbReference>
<keyword evidence="17" id="KW-0282">Flagellum</keyword>
<feature type="region of interest" description="Disordered" evidence="13">
    <location>
        <begin position="282"/>
        <end position="372"/>
    </location>
</feature>
<keyword evidence="7 14" id="KW-0812">Transmembrane</keyword>
<keyword evidence="17" id="KW-0966">Cell projection</keyword>
<comment type="caution">
    <text evidence="17">The sequence shown here is derived from an EMBL/GenBank/DDBJ whole genome shotgun (WGS) entry which is preliminary data.</text>
</comment>
<keyword evidence="18" id="KW-1185">Reference proteome</keyword>
<evidence type="ECO:0000313" key="18">
    <source>
        <dbReference type="Proteomes" id="UP000295719"/>
    </source>
</evidence>
<dbReference type="EMBL" id="SMCR01000005">
    <property type="protein sequence ID" value="TCV95562.1"/>
    <property type="molecule type" value="Genomic_DNA"/>
</dbReference>
<gene>
    <name evidence="17" type="ORF">EDC52_105165</name>
</gene>
<feature type="domain" description="Flagellar M-ring C-terminal" evidence="16">
    <location>
        <begin position="256"/>
        <end position="430"/>
    </location>
</feature>
<evidence type="ECO:0000256" key="11">
    <source>
        <dbReference type="ARBA" id="ARBA00025936"/>
    </source>
</evidence>
<evidence type="ECO:0000256" key="9">
    <source>
        <dbReference type="ARBA" id="ARBA00023136"/>
    </source>
</evidence>
<dbReference type="PIRSF" id="PIRSF004862">
    <property type="entry name" value="FliF"/>
    <property type="match status" value="1"/>
</dbReference>
<evidence type="ECO:0000256" key="12">
    <source>
        <dbReference type="PIRNR" id="PIRNR004862"/>
    </source>
</evidence>
<dbReference type="InterPro" id="IPR013556">
    <property type="entry name" value="Flag_M-ring_C"/>
</dbReference>
<evidence type="ECO:0000259" key="16">
    <source>
        <dbReference type="Pfam" id="PF08345"/>
    </source>
</evidence>
<dbReference type="Pfam" id="PF01514">
    <property type="entry name" value="YscJ_FliF"/>
    <property type="match status" value="1"/>
</dbReference>
<accession>A0A4R3YT17</accession>
<dbReference type="NCBIfam" id="TIGR00206">
    <property type="entry name" value="fliF"/>
    <property type="match status" value="1"/>
</dbReference>
<name>A0A4R3YT17_9GAMM</name>
<keyword evidence="9 14" id="KW-0472">Membrane</keyword>
<dbReference type="GO" id="GO:0003774">
    <property type="term" value="F:cytoskeletal motor activity"/>
    <property type="evidence" value="ECO:0007669"/>
    <property type="project" value="InterPro"/>
</dbReference>
<comment type="function">
    <text evidence="1 12">The M ring may be actively involved in energy transduction.</text>
</comment>
<dbReference type="Proteomes" id="UP000295719">
    <property type="component" value="Unassembled WGS sequence"/>
</dbReference>
<evidence type="ECO:0000256" key="2">
    <source>
        <dbReference type="ARBA" id="ARBA00004117"/>
    </source>
</evidence>
<comment type="subcellular location">
    <subcellularLocation>
        <location evidence="2 12">Bacterial flagellum basal body</location>
    </subcellularLocation>
    <subcellularLocation>
        <location evidence="3">Cell membrane</location>
        <topology evidence="3">Multi-pass membrane protein</topology>
    </subcellularLocation>
</comment>
<dbReference type="InterPro" id="IPR000067">
    <property type="entry name" value="FlgMring_FliF"/>
</dbReference>
<dbReference type="InterPro" id="IPR043427">
    <property type="entry name" value="YscJ/FliF"/>
</dbReference>
<organism evidence="17 18">
    <name type="scientific">Biostraticola tofi</name>
    <dbReference type="NCBI Taxonomy" id="466109"/>
    <lineage>
        <taxon>Bacteria</taxon>
        <taxon>Pseudomonadati</taxon>
        <taxon>Pseudomonadota</taxon>
        <taxon>Gammaproteobacteria</taxon>
        <taxon>Enterobacterales</taxon>
        <taxon>Bruguierivoracaceae</taxon>
        <taxon>Biostraticola</taxon>
    </lineage>
</organism>
<reference evidence="17 18" key="1">
    <citation type="submission" date="2019-03" db="EMBL/GenBank/DDBJ databases">
        <title>Genomic Encyclopedia of Type Strains, Phase IV (KMG-IV): sequencing the most valuable type-strain genomes for metagenomic binning, comparative biology and taxonomic classification.</title>
        <authorList>
            <person name="Goeker M."/>
        </authorList>
    </citation>
    <scope>NUCLEOTIDE SEQUENCE [LARGE SCALE GENOMIC DNA]</scope>
    <source>
        <strain evidence="17 18">DSM 19580</strain>
    </source>
</reference>
<evidence type="ECO:0000313" key="17">
    <source>
        <dbReference type="EMBL" id="TCV95562.1"/>
    </source>
</evidence>
<dbReference type="RefSeq" id="WP_131865665.1">
    <property type="nucleotide sequence ID" value="NZ_SMCR01000005.1"/>
</dbReference>
<evidence type="ECO:0000256" key="1">
    <source>
        <dbReference type="ARBA" id="ARBA00003820"/>
    </source>
</evidence>
<comment type="similarity">
    <text evidence="4 12">Belongs to the FliF family.</text>
</comment>
<evidence type="ECO:0000256" key="6">
    <source>
        <dbReference type="ARBA" id="ARBA00022475"/>
    </source>
</evidence>
<feature type="compositionally biased region" description="Basic and acidic residues" evidence="13">
    <location>
        <begin position="352"/>
        <end position="365"/>
    </location>
</feature>
<evidence type="ECO:0000256" key="7">
    <source>
        <dbReference type="ARBA" id="ARBA00022692"/>
    </source>
</evidence>
<feature type="transmembrane region" description="Helical" evidence="14">
    <location>
        <begin position="29"/>
        <end position="49"/>
    </location>
</feature>
<dbReference type="Gene3D" id="3.30.300.30">
    <property type="match status" value="1"/>
</dbReference>
<dbReference type="PANTHER" id="PTHR30046:SF0">
    <property type="entry name" value="FLAGELLAR M-RING PROTEIN"/>
    <property type="match status" value="1"/>
</dbReference>
<evidence type="ECO:0000256" key="5">
    <source>
        <dbReference type="ARBA" id="ARBA00017949"/>
    </source>
</evidence>
<dbReference type="GO" id="GO:0005886">
    <property type="term" value="C:plasma membrane"/>
    <property type="evidence" value="ECO:0007669"/>
    <property type="project" value="UniProtKB-SubCell"/>
</dbReference>
<feature type="transmembrane region" description="Helical" evidence="14">
    <location>
        <begin position="447"/>
        <end position="469"/>
    </location>
</feature>
<dbReference type="GO" id="GO:0009431">
    <property type="term" value="C:bacterial-type flagellum basal body, MS ring"/>
    <property type="evidence" value="ECO:0007669"/>
    <property type="project" value="InterPro"/>
</dbReference>
<dbReference type="OrthoDB" id="8554211at2"/>
<evidence type="ECO:0000256" key="13">
    <source>
        <dbReference type="SAM" id="MobiDB-lite"/>
    </source>
</evidence>